<sequence length="545" mass="62749">MQLGLENLKDLSLDDRIPVNDGYKYFAYKNPKETFGLGEQGDYIGRDKKRDRFVVVKRITRDSIPDQDQTYRHLETQIIKQLNHPNVIRWLDYHITDGYEYIITELIENGSLQTFIKVNPTYYKEEGHLNGAIVQILKGLSYIHANNLKHRDIRLGNILVSAEYTIKIAGKLSISFKWCIKLTNDILCLKTTLLGLEYCELADLEKTIFSQHGNPLYFGPDYYIDPVTIQNDLWMTGITLLFFCCNVFIGDSLLQFYQKFERHQRSVSESRSVSNIDMYQAIPKIYLETIDLCLSGTSTIPAILQHLVPIPLTLSPDTDDIEKQQQQQPSVAKGPGFKMAKDRYQYATSKVLGSGRQAIVYKGWDVQNFYKRVAVKCFVNVRRSMSNVFSIPREEFVIIQGLDHPNVLRYLDYSIHEESNLTNECIIMERMKHKSLSYFMDKEPHYFQNGTNLRQAIGQILKGVQYLHNNKIIHRDIKPGNILVSKDYTLKICDFGMSKYEEGVRDDSTQVGSPLFLAPLSDLINGTTVQTDLWSVGITMLLLLL</sequence>
<dbReference type="GeneID" id="14866279"/>
<dbReference type="GO" id="GO:0005524">
    <property type="term" value="F:ATP binding"/>
    <property type="evidence" value="ECO:0007669"/>
    <property type="project" value="InterPro"/>
</dbReference>
<evidence type="ECO:0000313" key="3">
    <source>
        <dbReference type="Proteomes" id="UP000007797"/>
    </source>
</evidence>
<dbReference type="InterPro" id="IPR020635">
    <property type="entry name" value="Tyr_kinase_cat_dom"/>
</dbReference>
<dbReference type="STRING" id="1054147.F4QCZ7"/>
<evidence type="ECO:0000313" key="2">
    <source>
        <dbReference type="EMBL" id="EGG13678.1"/>
    </source>
</evidence>
<dbReference type="CDD" id="cd00180">
    <property type="entry name" value="PKc"/>
    <property type="match status" value="2"/>
</dbReference>
<dbReference type="EMBL" id="GL883029">
    <property type="protein sequence ID" value="EGG13678.1"/>
    <property type="molecule type" value="Genomic_DNA"/>
</dbReference>
<keyword evidence="2" id="KW-0418">Kinase</keyword>
<dbReference type="SMART" id="SM00220">
    <property type="entry name" value="S_TKc"/>
    <property type="match status" value="1"/>
</dbReference>
<organism evidence="2 3">
    <name type="scientific">Cavenderia fasciculata</name>
    <name type="common">Slime mold</name>
    <name type="synonym">Dictyostelium fasciculatum</name>
    <dbReference type="NCBI Taxonomy" id="261658"/>
    <lineage>
        <taxon>Eukaryota</taxon>
        <taxon>Amoebozoa</taxon>
        <taxon>Evosea</taxon>
        <taxon>Eumycetozoa</taxon>
        <taxon>Dictyostelia</taxon>
        <taxon>Acytosteliales</taxon>
        <taxon>Cavenderiaceae</taxon>
        <taxon>Cavenderia</taxon>
    </lineage>
</organism>
<protein>
    <submittedName>
        <fullName evidence="2">Protein kinase</fullName>
    </submittedName>
</protein>
<dbReference type="InterPro" id="IPR008266">
    <property type="entry name" value="Tyr_kinase_AS"/>
</dbReference>
<dbReference type="PANTHER" id="PTHR24361:SF846">
    <property type="entry name" value="SERINE_THREONINE-PROTEIN KINASE DDB_G0291918-RELATED"/>
    <property type="match status" value="1"/>
</dbReference>
<keyword evidence="3" id="KW-1185">Reference proteome</keyword>
<evidence type="ECO:0000259" key="1">
    <source>
        <dbReference type="PROSITE" id="PS50011"/>
    </source>
</evidence>
<dbReference type="Pfam" id="PF00069">
    <property type="entry name" value="Pkinase"/>
    <property type="match status" value="2"/>
</dbReference>
<dbReference type="PROSITE" id="PS50011">
    <property type="entry name" value="PROTEIN_KINASE_DOM"/>
    <property type="match status" value="2"/>
</dbReference>
<dbReference type="OMA" id="IQGTHII"/>
<feature type="domain" description="Protein kinase" evidence="1">
    <location>
        <begin position="29"/>
        <end position="331"/>
    </location>
</feature>
<feature type="domain" description="Protein kinase" evidence="1">
    <location>
        <begin position="346"/>
        <end position="545"/>
    </location>
</feature>
<dbReference type="GO" id="GO:0005737">
    <property type="term" value="C:cytoplasm"/>
    <property type="evidence" value="ECO:0007669"/>
    <property type="project" value="TreeGrafter"/>
</dbReference>
<dbReference type="GO" id="GO:0004674">
    <property type="term" value="F:protein serine/threonine kinase activity"/>
    <property type="evidence" value="ECO:0007669"/>
    <property type="project" value="TreeGrafter"/>
</dbReference>
<dbReference type="AlphaFoldDB" id="F4QCZ7"/>
<proteinExistence type="predicted"/>
<dbReference type="RefSeq" id="XP_004350382.1">
    <property type="nucleotide sequence ID" value="XM_004350332.1"/>
</dbReference>
<dbReference type="OrthoDB" id="27656at2759"/>
<keyword evidence="2" id="KW-0808">Transferase</keyword>
<gene>
    <name evidence="2" type="primary">pyk4</name>
    <name evidence="2" type="ORF">DFA_11439</name>
</gene>
<dbReference type="GO" id="GO:0004713">
    <property type="term" value="F:protein tyrosine kinase activity"/>
    <property type="evidence" value="ECO:0007669"/>
    <property type="project" value="InterPro"/>
</dbReference>
<dbReference type="InterPro" id="IPR011009">
    <property type="entry name" value="Kinase-like_dom_sf"/>
</dbReference>
<dbReference type="InterPro" id="IPR000719">
    <property type="entry name" value="Prot_kinase_dom"/>
</dbReference>
<accession>F4QCZ7</accession>
<dbReference type="KEGG" id="dfa:DFA_11439"/>
<dbReference type="PROSITE" id="PS00108">
    <property type="entry name" value="PROTEIN_KINASE_ST"/>
    <property type="match status" value="1"/>
</dbReference>
<dbReference type="SUPFAM" id="SSF56112">
    <property type="entry name" value="Protein kinase-like (PK-like)"/>
    <property type="match status" value="2"/>
</dbReference>
<dbReference type="Proteomes" id="UP000007797">
    <property type="component" value="Unassembled WGS sequence"/>
</dbReference>
<dbReference type="PROSITE" id="PS00109">
    <property type="entry name" value="PROTEIN_KINASE_TYR"/>
    <property type="match status" value="1"/>
</dbReference>
<dbReference type="PANTHER" id="PTHR24361">
    <property type="entry name" value="MITOGEN-ACTIVATED KINASE KINASE KINASE"/>
    <property type="match status" value="1"/>
</dbReference>
<reference evidence="3" key="1">
    <citation type="journal article" date="2011" name="Genome Res.">
        <title>Phylogeny-wide analysis of social amoeba genomes highlights ancient origins for complex intercellular communication.</title>
        <authorList>
            <person name="Heidel A.J."/>
            <person name="Lawal H.M."/>
            <person name="Felder M."/>
            <person name="Schilde C."/>
            <person name="Helps N.R."/>
            <person name="Tunggal B."/>
            <person name="Rivero F."/>
            <person name="John U."/>
            <person name="Schleicher M."/>
            <person name="Eichinger L."/>
            <person name="Platzer M."/>
            <person name="Noegel A.A."/>
            <person name="Schaap P."/>
            <person name="Gloeckner G."/>
        </authorList>
    </citation>
    <scope>NUCLEOTIDE SEQUENCE [LARGE SCALE GENOMIC DNA]</scope>
    <source>
        <strain evidence="3">SH3</strain>
    </source>
</reference>
<dbReference type="Gene3D" id="1.10.510.10">
    <property type="entry name" value="Transferase(Phosphotransferase) domain 1"/>
    <property type="match status" value="2"/>
</dbReference>
<name>F4QCZ7_CACFS</name>
<dbReference type="SMART" id="SM00219">
    <property type="entry name" value="TyrKc"/>
    <property type="match status" value="1"/>
</dbReference>
<dbReference type="InterPro" id="IPR008271">
    <property type="entry name" value="Ser/Thr_kinase_AS"/>
</dbReference>
<dbReference type="InterPro" id="IPR053235">
    <property type="entry name" value="Ser_Thr_kinase"/>
</dbReference>